<keyword evidence="2" id="KW-1185">Reference proteome</keyword>
<gene>
    <name evidence="1" type="ORF">JR316_0001385</name>
</gene>
<sequence length="790" mass="85549">MEQILMASQLPIDAFSNKTRQCIANLVDFFRKSKDEQEHRAAYINGVEPYSRLAAVLVVLFERDGALRVLVTTRGEKLKTHGGQTSLPGGKMDAEDNRNIIATAYREAYEEVALPRDCPHIYTLGTLDLHPFHKLVVTPVVAVLTDASVLDELVPREGEVDHIFSHPVEAFLNPSLAANLEPLVPHGSKYWPHESKYHHYSDHVIKDLGGTTYRWHFFQTSASPVTGLTADVMIRVAEIAYQREADFERYAYDQIRSSQAWVEAFEEKYQKALALHIAPALVYQPIPFCPEPSQAPAVKSVPAMLSILLITLAASTTFAHGESSLQRRAGQTSAVCTSDFSWMNNEHSASPCQVVAQLNAICNGGNWVIPAINATTHYDNPSNDPNNDTASFCTCSWASYNLISACTVCQNADFQFKISVWTDYSSLCSGKLSTTCASNHLYFPSNITLPTDLTIPFWAGQDPTTWPNGRFNPSNAQQIANENHADLGQVPPPAQKKSSNVGAIVGGVIGGLVVIAAAIAAALYLIRRQRQSAPPEGTLPLSDSSGHMRSMSDVSASTRAYTTLSSTPFKTPASPTIFTHNTSVRSVPFMSSVAASTVPYGTATPPPLVRPTATPPPVNRVEDVIEPFTTLPQQTNSSHDRKQSNGNGFPLYDSPSAPPVGAAMHMEITRPTTPSQAQRVGRYNPPAYAESSAGNGNRAAHQRNQPSTSDAQSLHSLTSSRHHGTQHTIAHSPSSSGSGITNIVGQAFADNEASGSGINSLPGYGRQVGPFRDEKRRPPEDGSISARDIA</sequence>
<keyword evidence="1" id="KW-0378">Hydrolase</keyword>
<dbReference type="Proteomes" id="UP000664032">
    <property type="component" value="Unassembled WGS sequence"/>
</dbReference>
<evidence type="ECO:0000313" key="2">
    <source>
        <dbReference type="Proteomes" id="UP000664032"/>
    </source>
</evidence>
<proteinExistence type="predicted"/>
<organism evidence="1 2">
    <name type="scientific">Psilocybe cubensis</name>
    <name type="common">Psychedelic mushroom</name>
    <name type="synonym">Stropharia cubensis</name>
    <dbReference type="NCBI Taxonomy" id="181762"/>
    <lineage>
        <taxon>Eukaryota</taxon>
        <taxon>Fungi</taxon>
        <taxon>Dikarya</taxon>
        <taxon>Basidiomycota</taxon>
        <taxon>Agaricomycotina</taxon>
        <taxon>Agaricomycetes</taxon>
        <taxon>Agaricomycetidae</taxon>
        <taxon>Agaricales</taxon>
        <taxon>Agaricineae</taxon>
        <taxon>Strophariaceae</taxon>
        <taxon>Psilocybe</taxon>
    </lineage>
</organism>
<comment type="caution">
    <text evidence="1">The sequence shown here is derived from an EMBL/GenBank/DDBJ whole genome shotgun (WGS) entry which is preliminary data.</text>
</comment>
<dbReference type="EMBL" id="JAFIQS020000001">
    <property type="protein sequence ID" value="KAH9487312.1"/>
    <property type="molecule type" value="Genomic_DNA"/>
</dbReference>
<name>A0ACB8HI01_PSICU</name>
<protein>
    <submittedName>
        <fullName evidence="1">Nudix hydrolase 15, mitochondrial</fullName>
    </submittedName>
</protein>
<reference evidence="1" key="1">
    <citation type="submission" date="2021-10" db="EMBL/GenBank/DDBJ databases">
        <title>Psilocybe cubensis genome.</title>
        <authorList>
            <person name="Mckernan K.J."/>
            <person name="Crawford S."/>
            <person name="Trippe A."/>
            <person name="Kane L.T."/>
            <person name="Mclaughlin S."/>
        </authorList>
    </citation>
    <scope>NUCLEOTIDE SEQUENCE</scope>
    <source>
        <strain evidence="1">MGC-MH-2018</strain>
    </source>
</reference>
<evidence type="ECO:0000313" key="1">
    <source>
        <dbReference type="EMBL" id="KAH9487312.1"/>
    </source>
</evidence>
<accession>A0ACB8HI01</accession>